<dbReference type="InterPro" id="IPR004107">
    <property type="entry name" value="Integrase_SAM-like_N"/>
</dbReference>
<dbReference type="GO" id="GO:0051301">
    <property type="term" value="P:cell division"/>
    <property type="evidence" value="ECO:0007669"/>
    <property type="project" value="UniProtKB-KW"/>
</dbReference>
<proteinExistence type="predicted"/>
<protein>
    <submittedName>
        <fullName evidence="12">Tyrosine recombinase XerS</fullName>
    </submittedName>
</protein>
<dbReference type="EMBL" id="WNHB01000018">
    <property type="protein sequence ID" value="MTT32593.1"/>
    <property type="molecule type" value="Genomic_DNA"/>
</dbReference>
<organism evidence="12 13">
    <name type="scientific">Terrilactibacillus tamarindi</name>
    <dbReference type="NCBI Taxonomy" id="2599694"/>
    <lineage>
        <taxon>Bacteria</taxon>
        <taxon>Bacillati</taxon>
        <taxon>Bacillota</taxon>
        <taxon>Bacilli</taxon>
        <taxon>Bacillales</taxon>
        <taxon>Bacillaceae</taxon>
        <taxon>Terrilactibacillus</taxon>
    </lineage>
</organism>
<dbReference type="Proteomes" id="UP000440978">
    <property type="component" value="Unassembled WGS sequence"/>
</dbReference>
<feature type="domain" description="Tyr recombinase" evidence="10">
    <location>
        <begin position="149"/>
        <end position="353"/>
    </location>
</feature>
<evidence type="ECO:0000256" key="9">
    <source>
        <dbReference type="PROSITE-ProRule" id="PRU01248"/>
    </source>
</evidence>
<evidence type="ECO:0000259" key="11">
    <source>
        <dbReference type="PROSITE" id="PS51900"/>
    </source>
</evidence>
<dbReference type="SUPFAM" id="SSF56349">
    <property type="entry name" value="DNA breaking-rejoining enzymes"/>
    <property type="match status" value="1"/>
</dbReference>
<evidence type="ECO:0000313" key="13">
    <source>
        <dbReference type="Proteomes" id="UP000440978"/>
    </source>
</evidence>
<name>A0A6N8CU16_9BACI</name>
<dbReference type="Pfam" id="PF00589">
    <property type="entry name" value="Phage_integrase"/>
    <property type="match status" value="1"/>
</dbReference>
<dbReference type="GO" id="GO:0006310">
    <property type="term" value="P:DNA recombination"/>
    <property type="evidence" value="ECO:0007669"/>
    <property type="project" value="UniProtKB-KW"/>
</dbReference>
<evidence type="ECO:0000256" key="4">
    <source>
        <dbReference type="ARBA" id="ARBA00022829"/>
    </source>
</evidence>
<gene>
    <name evidence="12" type="primary">xerS</name>
    <name evidence="12" type="ORF">GMB86_11305</name>
</gene>
<evidence type="ECO:0000256" key="3">
    <source>
        <dbReference type="ARBA" id="ARBA00022618"/>
    </source>
</evidence>
<accession>A0A6N8CU16</accession>
<keyword evidence="5" id="KW-0229">DNA integration</keyword>
<dbReference type="InterPro" id="IPR013762">
    <property type="entry name" value="Integrase-like_cat_sf"/>
</dbReference>
<evidence type="ECO:0000259" key="10">
    <source>
        <dbReference type="PROSITE" id="PS51898"/>
    </source>
</evidence>
<dbReference type="GO" id="GO:0015074">
    <property type="term" value="P:DNA integration"/>
    <property type="evidence" value="ECO:0007669"/>
    <property type="project" value="UniProtKB-KW"/>
</dbReference>
<dbReference type="OrthoDB" id="283809at2"/>
<evidence type="ECO:0000256" key="2">
    <source>
        <dbReference type="ARBA" id="ARBA00022490"/>
    </source>
</evidence>
<dbReference type="GO" id="GO:0003677">
    <property type="term" value="F:DNA binding"/>
    <property type="evidence" value="ECO:0007669"/>
    <property type="project" value="UniProtKB-UniRule"/>
</dbReference>
<evidence type="ECO:0000256" key="5">
    <source>
        <dbReference type="ARBA" id="ARBA00022908"/>
    </source>
</evidence>
<keyword evidence="13" id="KW-1185">Reference proteome</keyword>
<reference evidence="12 13" key="1">
    <citation type="submission" date="2019-11" db="EMBL/GenBank/DDBJ databases">
        <title>Terrilactibacillus tamarindus sp. nov. BCM23-1 isolated from bark of Tamarindus indica.</title>
        <authorList>
            <person name="Kingkaew E."/>
            <person name="Tanasupawat S."/>
        </authorList>
    </citation>
    <scope>NUCLEOTIDE SEQUENCE [LARGE SCALE GENOMIC DNA]</scope>
    <source>
        <strain evidence="12 13">BCM23-1</strain>
    </source>
</reference>
<keyword evidence="8" id="KW-0131">Cell cycle</keyword>
<sequence>MDDERKLHLYERIDEKSQKLPWYVSEYINKKKRIMSPATLLNYCHDYLIFFDWLLAEGFYDAESTNDIPLSCLESLTPQQIENFLSYLQFRLNNSTLTVNRKLSALKSLFHYLQNIAETSDLQPYIQRNAMAKIELNPVKEDQEAVAQKMAGKILWDNEYEQFRQFVAHDYGVVFKDNKKLYNFHVQNCERDTAIISLILGSGLRLSEVVGLNVDDIDFKKFSARVIRKGNKEQYVFFSEQAMLDLHDYMAVRSKKYDINQSNKALFISSPMGPKGTTRRLSPRAIENMVQKYAKAFGKPSLSVHKLRHSFATRYHAENNDIPKLRRQLGHSSVQTTMIYTHLSNDELKKAVDKMDERLEDQFPNE</sequence>
<evidence type="ECO:0000256" key="1">
    <source>
        <dbReference type="ARBA" id="ARBA00004496"/>
    </source>
</evidence>
<dbReference type="PROSITE" id="PS51900">
    <property type="entry name" value="CB"/>
    <property type="match status" value="1"/>
</dbReference>
<dbReference type="NCBIfam" id="NF003462">
    <property type="entry name" value="PRK05084.1"/>
    <property type="match status" value="1"/>
</dbReference>
<keyword evidence="6 9" id="KW-0238">DNA-binding</keyword>
<dbReference type="AlphaFoldDB" id="A0A6N8CU16"/>
<dbReference type="RefSeq" id="WP_155219977.1">
    <property type="nucleotide sequence ID" value="NZ_WNHB01000018.1"/>
</dbReference>
<evidence type="ECO:0000256" key="7">
    <source>
        <dbReference type="ARBA" id="ARBA00023172"/>
    </source>
</evidence>
<dbReference type="InterPro" id="IPR002104">
    <property type="entry name" value="Integrase_catalytic"/>
</dbReference>
<dbReference type="InterPro" id="IPR010998">
    <property type="entry name" value="Integrase_recombinase_N"/>
</dbReference>
<dbReference type="Gene3D" id="1.10.443.10">
    <property type="entry name" value="Intergrase catalytic core"/>
    <property type="match status" value="1"/>
</dbReference>
<comment type="subcellular location">
    <subcellularLocation>
        <location evidence="1">Cytoplasm</location>
    </subcellularLocation>
</comment>
<evidence type="ECO:0000256" key="8">
    <source>
        <dbReference type="ARBA" id="ARBA00023306"/>
    </source>
</evidence>
<dbReference type="GO" id="GO:0007059">
    <property type="term" value="P:chromosome segregation"/>
    <property type="evidence" value="ECO:0007669"/>
    <property type="project" value="UniProtKB-KW"/>
</dbReference>
<dbReference type="Gene3D" id="1.10.150.130">
    <property type="match status" value="1"/>
</dbReference>
<dbReference type="InterPro" id="IPR050090">
    <property type="entry name" value="Tyrosine_recombinase_XerCD"/>
</dbReference>
<dbReference type="InterPro" id="IPR044068">
    <property type="entry name" value="CB"/>
</dbReference>
<dbReference type="PROSITE" id="PS51898">
    <property type="entry name" value="TYR_RECOMBINASE"/>
    <property type="match status" value="1"/>
</dbReference>
<dbReference type="PANTHER" id="PTHR30349">
    <property type="entry name" value="PHAGE INTEGRASE-RELATED"/>
    <property type="match status" value="1"/>
</dbReference>
<keyword evidence="7" id="KW-0233">DNA recombination</keyword>
<keyword evidence="2" id="KW-0963">Cytoplasm</keyword>
<dbReference type="InterPro" id="IPR011010">
    <property type="entry name" value="DNA_brk_join_enz"/>
</dbReference>
<evidence type="ECO:0000256" key="6">
    <source>
        <dbReference type="ARBA" id="ARBA00023125"/>
    </source>
</evidence>
<comment type="caution">
    <text evidence="12">The sequence shown here is derived from an EMBL/GenBank/DDBJ whole genome shotgun (WGS) entry which is preliminary data.</text>
</comment>
<dbReference type="Pfam" id="PF02899">
    <property type="entry name" value="Phage_int_SAM_1"/>
    <property type="match status" value="1"/>
</dbReference>
<evidence type="ECO:0000313" key="12">
    <source>
        <dbReference type="EMBL" id="MTT32593.1"/>
    </source>
</evidence>
<keyword evidence="4" id="KW-0159">Chromosome partition</keyword>
<dbReference type="PANTHER" id="PTHR30349:SF77">
    <property type="entry name" value="TYROSINE RECOMBINASE XERC"/>
    <property type="match status" value="1"/>
</dbReference>
<dbReference type="GO" id="GO:0005737">
    <property type="term" value="C:cytoplasm"/>
    <property type="evidence" value="ECO:0007669"/>
    <property type="project" value="UniProtKB-SubCell"/>
</dbReference>
<keyword evidence="3" id="KW-0132">Cell division</keyword>
<feature type="domain" description="Core-binding (CB)" evidence="11">
    <location>
        <begin position="18"/>
        <end position="114"/>
    </location>
</feature>